<dbReference type="Pfam" id="PF09335">
    <property type="entry name" value="VTT_dom"/>
    <property type="match status" value="1"/>
</dbReference>
<dbReference type="Proteomes" id="UP000198828">
    <property type="component" value="Unassembled WGS sequence"/>
</dbReference>
<protein>
    <recommendedName>
        <fullName evidence="6">TVP38/TMEM64 family membrane protein</fullName>
    </recommendedName>
</protein>
<dbReference type="PANTHER" id="PTHR12677">
    <property type="entry name" value="GOLGI APPARATUS MEMBRANE PROTEIN TVP38-RELATED"/>
    <property type="match status" value="1"/>
</dbReference>
<feature type="transmembrane region" description="Helical" evidence="6">
    <location>
        <begin position="81"/>
        <end position="100"/>
    </location>
</feature>
<dbReference type="EMBL" id="FNNG01000001">
    <property type="protein sequence ID" value="SDW06505.1"/>
    <property type="molecule type" value="Genomic_DNA"/>
</dbReference>
<gene>
    <name evidence="8" type="ORF">SAMN05660923_00147</name>
</gene>
<feature type="transmembrane region" description="Helical" evidence="6">
    <location>
        <begin position="6"/>
        <end position="27"/>
    </location>
</feature>
<comment type="subcellular location">
    <subcellularLocation>
        <location evidence="1 6">Cell membrane</location>
        <topology evidence="1 6">Multi-pass membrane protein</topology>
    </subcellularLocation>
</comment>
<evidence type="ECO:0000256" key="3">
    <source>
        <dbReference type="ARBA" id="ARBA00022692"/>
    </source>
</evidence>
<organism evidence="8 9">
    <name type="scientific">Tepidimicrobium xylanilyticum</name>
    <dbReference type="NCBI Taxonomy" id="1123352"/>
    <lineage>
        <taxon>Bacteria</taxon>
        <taxon>Bacillati</taxon>
        <taxon>Bacillota</taxon>
        <taxon>Tissierellia</taxon>
        <taxon>Tissierellales</taxon>
        <taxon>Tepidimicrobiaceae</taxon>
        <taxon>Tepidimicrobium</taxon>
    </lineage>
</organism>
<evidence type="ECO:0000256" key="6">
    <source>
        <dbReference type="RuleBase" id="RU366058"/>
    </source>
</evidence>
<evidence type="ECO:0000259" key="7">
    <source>
        <dbReference type="Pfam" id="PF09335"/>
    </source>
</evidence>
<keyword evidence="3 6" id="KW-0812">Transmembrane</keyword>
<keyword evidence="5 6" id="KW-0472">Membrane</keyword>
<evidence type="ECO:0000256" key="2">
    <source>
        <dbReference type="ARBA" id="ARBA00022475"/>
    </source>
</evidence>
<feature type="transmembrane region" description="Helical" evidence="6">
    <location>
        <begin position="48"/>
        <end position="69"/>
    </location>
</feature>
<dbReference type="RefSeq" id="WP_093749865.1">
    <property type="nucleotide sequence ID" value="NZ_BSYN01000001.1"/>
</dbReference>
<reference evidence="8 9" key="1">
    <citation type="submission" date="2016-10" db="EMBL/GenBank/DDBJ databases">
        <authorList>
            <person name="de Groot N.N."/>
        </authorList>
    </citation>
    <scope>NUCLEOTIDE SEQUENCE [LARGE SCALE GENOMIC DNA]</scope>
    <source>
        <strain evidence="8 9">DSM 23310</strain>
    </source>
</reference>
<feature type="domain" description="VTT" evidence="7">
    <location>
        <begin position="65"/>
        <end position="185"/>
    </location>
</feature>
<sequence length="226" mass="25836">MDDKRKGIKLGFILIFVTSFIYLALKLNIFEKESITKMLIFGRKTGKFGIFFILLSGILMVFFVPLSWFSPIAALCFGLKGWIYVTLAAHIAAVSSFFMARMFKDDITKAIIKIYNRKKRKITLDQLSYQIEKYGVSYIFFLRSMPFIPYTLASYVSGLTSVKIKDYILGTFLGLTPNQIINSFFYVNAINIAKDPGKAIIAGLTKGFYALAIFCWQRKSKYNIKD</sequence>
<dbReference type="PANTHER" id="PTHR12677:SF59">
    <property type="entry name" value="GOLGI APPARATUS MEMBRANE PROTEIN TVP38-RELATED"/>
    <property type="match status" value="1"/>
</dbReference>
<keyword evidence="2 6" id="KW-1003">Cell membrane</keyword>
<evidence type="ECO:0000313" key="8">
    <source>
        <dbReference type="EMBL" id="SDW06505.1"/>
    </source>
</evidence>
<evidence type="ECO:0000256" key="1">
    <source>
        <dbReference type="ARBA" id="ARBA00004651"/>
    </source>
</evidence>
<name>A0A1H2QHD4_9FIRM</name>
<evidence type="ECO:0000313" key="9">
    <source>
        <dbReference type="Proteomes" id="UP000198828"/>
    </source>
</evidence>
<comment type="similarity">
    <text evidence="6">Belongs to the TVP38/TMEM64 family.</text>
</comment>
<feature type="transmembrane region" description="Helical" evidence="6">
    <location>
        <begin position="167"/>
        <end position="187"/>
    </location>
</feature>
<dbReference type="GO" id="GO:0005886">
    <property type="term" value="C:plasma membrane"/>
    <property type="evidence" value="ECO:0007669"/>
    <property type="project" value="UniProtKB-SubCell"/>
</dbReference>
<accession>A0A1H2QHD4</accession>
<proteinExistence type="inferred from homology"/>
<keyword evidence="4 6" id="KW-1133">Transmembrane helix</keyword>
<feature type="transmembrane region" description="Helical" evidence="6">
    <location>
        <begin position="199"/>
        <end position="216"/>
    </location>
</feature>
<keyword evidence="9" id="KW-1185">Reference proteome</keyword>
<dbReference type="InterPro" id="IPR015414">
    <property type="entry name" value="TMEM64"/>
</dbReference>
<dbReference type="InterPro" id="IPR032816">
    <property type="entry name" value="VTT_dom"/>
</dbReference>
<dbReference type="AlphaFoldDB" id="A0A1H2QHD4"/>
<evidence type="ECO:0000256" key="4">
    <source>
        <dbReference type="ARBA" id="ARBA00022989"/>
    </source>
</evidence>
<evidence type="ECO:0000256" key="5">
    <source>
        <dbReference type="ARBA" id="ARBA00023136"/>
    </source>
</evidence>
<dbReference type="OrthoDB" id="9812980at2"/>